<dbReference type="PRINTS" id="PR01246">
    <property type="entry name" value="RAD1REPAIR"/>
</dbReference>
<proteinExistence type="inferred from homology"/>
<comment type="caution">
    <text evidence="9">The sequence shown here is derived from an EMBL/GenBank/DDBJ whole genome shotgun (WGS) entry which is preliminary data.</text>
</comment>
<evidence type="ECO:0000256" key="7">
    <source>
        <dbReference type="ARBA" id="ARBA00066204"/>
    </source>
</evidence>
<dbReference type="GO" id="GO:0006281">
    <property type="term" value="P:DNA repair"/>
    <property type="evidence" value="ECO:0007669"/>
    <property type="project" value="UniProtKB-KW"/>
</dbReference>
<comment type="subcellular location">
    <subcellularLocation>
        <location evidence="1">Nucleus</location>
    </subcellularLocation>
</comment>
<dbReference type="PANTHER" id="PTHR10870">
    <property type="entry name" value="CELL CYCLE CHECKPOINT PROTEIN RAD1"/>
    <property type="match status" value="1"/>
</dbReference>
<dbReference type="Pfam" id="PF02144">
    <property type="entry name" value="Rad1"/>
    <property type="match status" value="1"/>
</dbReference>
<comment type="subunit">
    <text evidence="7">Component of the toroidal 9-1-1 (RAD9-RAD1-HUS1) complex, composed of RAD9A, RAD1 and HUS1. The 9-1-1 complex associates with LIG1, POLB, FEN1, RAD17, HDAC1, RPA1 and RPA2. The 9-1-1 complex associates with the RAD17-RFC complex. RAD1 interacts with POLB, FEN1, HUS1, HUS1B, RAD9A and RAD9B. Interacts with DNAJC7. Interacts with RHNO1; interaction is direct.</text>
</comment>
<name>A0AAD9MVX8_9ANNE</name>
<protein>
    <recommendedName>
        <fullName evidence="8">Cell cycle checkpoint protein RAD1</fullName>
    </recommendedName>
</protein>
<reference evidence="9" key="1">
    <citation type="journal article" date="2023" name="Mol. Biol. Evol.">
        <title>Third-Generation Sequencing Reveals the Adaptive Role of the Epigenome in Three Deep-Sea Polychaetes.</title>
        <authorList>
            <person name="Perez M."/>
            <person name="Aroh O."/>
            <person name="Sun Y."/>
            <person name="Lan Y."/>
            <person name="Juniper S.K."/>
            <person name="Young C.R."/>
            <person name="Angers B."/>
            <person name="Qian P.Y."/>
        </authorList>
    </citation>
    <scope>NUCLEOTIDE SEQUENCE</scope>
    <source>
        <strain evidence="9">P08H-3</strain>
    </source>
</reference>
<evidence type="ECO:0000256" key="8">
    <source>
        <dbReference type="ARBA" id="ARBA00068595"/>
    </source>
</evidence>
<keyword evidence="4" id="KW-0234">DNA repair</keyword>
<dbReference type="InterPro" id="IPR003021">
    <property type="entry name" value="Rad1_Rec1_Rad17"/>
</dbReference>
<evidence type="ECO:0000313" key="10">
    <source>
        <dbReference type="Proteomes" id="UP001208570"/>
    </source>
</evidence>
<dbReference type="FunFam" id="3.70.10.10:FF:000004">
    <property type="entry name" value="Cell cycle checkpoint protein RAD1"/>
    <property type="match status" value="1"/>
</dbReference>
<dbReference type="Proteomes" id="UP001208570">
    <property type="component" value="Unassembled WGS sequence"/>
</dbReference>
<gene>
    <name evidence="9" type="ORF">LSH36_655g01043</name>
</gene>
<keyword evidence="10" id="KW-1185">Reference proteome</keyword>
<comment type="similarity">
    <text evidence="2">Belongs to the rad1 family.</text>
</comment>
<comment type="function">
    <text evidence="6">Component of the 9-1-1 cell-cycle checkpoint response complex that plays a major role in DNA repair. The 9-1-1 complex is recruited to DNA lesion upon damage by the RAD17-replication factor C (RFC) clamp loader complex. Acts then as a sliding clamp platform on DNA for several proteins involved in long-patch base excision repair (LP-BER). The 9-1-1 complex stimulates DNA polymerase beta (POLB) activity by increasing its affinity for the 3'-OH end of the primer-template and stabilizes POLB to those sites where LP-BER proceeds; endonuclease FEN1 cleavage activity on substrates with double, nick, or gap flaps of distinct sequences and lengths; and DNA ligase I (LIG1) on long-patch base excision repair substrates. The 9-1-1 complex is necessary for the recruitment of RHNO1 to sites of double-stranded breaks (DSB) occurring during the S phase.</text>
</comment>
<evidence type="ECO:0000313" key="9">
    <source>
        <dbReference type="EMBL" id="KAK2145826.1"/>
    </source>
</evidence>
<evidence type="ECO:0000256" key="2">
    <source>
        <dbReference type="ARBA" id="ARBA00010991"/>
    </source>
</evidence>
<accession>A0AAD9MVX8</accession>
<dbReference type="AlphaFoldDB" id="A0AAD9MVX8"/>
<evidence type="ECO:0000256" key="5">
    <source>
        <dbReference type="ARBA" id="ARBA00023242"/>
    </source>
</evidence>
<evidence type="ECO:0000256" key="3">
    <source>
        <dbReference type="ARBA" id="ARBA00022763"/>
    </source>
</evidence>
<dbReference type="PANTHER" id="PTHR10870:SF0">
    <property type="entry name" value="CELL CYCLE CHECKPOINT PROTEIN RAD1"/>
    <property type="match status" value="1"/>
</dbReference>
<sequence length="284" mass="31819">MSLSTQESDEDSNYVLVARLDNARTMANILKAVHFKDTAIIFASQNGLKVTVEDAKCVQANAFLQASLFQEFVIREDQVTFKVNLTVLLDCLNIFGTSQVGGVMTALKLCYTGYGNPICLLLEENGVLTDCSLTTQDPEETLDFNFSSTNVINKIIMKSECLKEAFSELDMTSEVLQILMSPDKPHFRLSTFGSAGSSHSDFPKESDMMESFQCEKTQSNRYKISLLKPSVKALMLSSRISLRMDRRGFLSMQYMIKTDDGQVCFVEYFCAPDEMEEIDEDACS</sequence>
<evidence type="ECO:0000256" key="1">
    <source>
        <dbReference type="ARBA" id="ARBA00004123"/>
    </source>
</evidence>
<keyword evidence="3" id="KW-0227">DNA damage</keyword>
<evidence type="ECO:0000256" key="4">
    <source>
        <dbReference type="ARBA" id="ARBA00023204"/>
    </source>
</evidence>
<dbReference type="SUPFAM" id="SSF55979">
    <property type="entry name" value="DNA clamp"/>
    <property type="match status" value="1"/>
</dbReference>
<dbReference type="GO" id="GO:0030896">
    <property type="term" value="C:checkpoint clamp complex"/>
    <property type="evidence" value="ECO:0007669"/>
    <property type="project" value="TreeGrafter"/>
</dbReference>
<dbReference type="InterPro" id="IPR046938">
    <property type="entry name" value="DNA_clamp_sf"/>
</dbReference>
<dbReference type="InterPro" id="IPR003011">
    <property type="entry name" value="Cell_cycle_checkpoint_Rad1"/>
</dbReference>
<organism evidence="9 10">
    <name type="scientific">Paralvinella palmiformis</name>
    <dbReference type="NCBI Taxonomy" id="53620"/>
    <lineage>
        <taxon>Eukaryota</taxon>
        <taxon>Metazoa</taxon>
        <taxon>Spiralia</taxon>
        <taxon>Lophotrochozoa</taxon>
        <taxon>Annelida</taxon>
        <taxon>Polychaeta</taxon>
        <taxon>Sedentaria</taxon>
        <taxon>Canalipalpata</taxon>
        <taxon>Terebellida</taxon>
        <taxon>Terebelliformia</taxon>
        <taxon>Alvinellidae</taxon>
        <taxon>Paralvinella</taxon>
    </lineage>
</organism>
<dbReference type="PRINTS" id="PR01245">
    <property type="entry name" value="RAD1REC1"/>
</dbReference>
<keyword evidence="5" id="KW-0539">Nucleus</keyword>
<dbReference type="GO" id="GO:0000077">
    <property type="term" value="P:DNA damage checkpoint signaling"/>
    <property type="evidence" value="ECO:0007669"/>
    <property type="project" value="InterPro"/>
</dbReference>
<evidence type="ECO:0000256" key="6">
    <source>
        <dbReference type="ARBA" id="ARBA00055414"/>
    </source>
</evidence>
<dbReference type="EMBL" id="JAODUP010000655">
    <property type="protein sequence ID" value="KAK2145826.1"/>
    <property type="molecule type" value="Genomic_DNA"/>
</dbReference>
<dbReference type="Gene3D" id="3.70.10.10">
    <property type="match status" value="1"/>
</dbReference>
<dbReference type="CDD" id="cd00577">
    <property type="entry name" value="PCNA"/>
    <property type="match status" value="1"/>
</dbReference>